<dbReference type="Proteomes" id="UP001331936">
    <property type="component" value="Unassembled WGS sequence"/>
</dbReference>
<evidence type="ECO:0000313" key="6">
    <source>
        <dbReference type="Proteomes" id="UP001331936"/>
    </source>
</evidence>
<evidence type="ECO:0000256" key="2">
    <source>
        <dbReference type="ARBA" id="ARBA00022741"/>
    </source>
</evidence>
<dbReference type="InterPro" id="IPR003593">
    <property type="entry name" value="AAA+_ATPase"/>
</dbReference>
<dbReference type="InterPro" id="IPR028350">
    <property type="entry name" value="DNAC/IstB-like"/>
</dbReference>
<feature type="domain" description="AAA+ ATPase" evidence="4">
    <location>
        <begin position="117"/>
        <end position="252"/>
    </location>
</feature>
<name>A0ABU7K0V2_9NOCA</name>
<accession>A0ABU7K0V2</accession>
<dbReference type="InterPro" id="IPR027417">
    <property type="entry name" value="P-loop_NTPase"/>
</dbReference>
<reference evidence="5 6" key="1">
    <citation type="submission" date="2023-08" db="EMBL/GenBank/DDBJ databases">
        <authorList>
            <person name="Girao M."/>
            <person name="Carvalho M.F."/>
        </authorList>
    </citation>
    <scope>NUCLEOTIDE SEQUENCE [LARGE SCALE GENOMIC DNA]</scope>
    <source>
        <strain evidence="5 6">CC-R104</strain>
    </source>
</reference>
<gene>
    <name evidence="5" type="primary">istB</name>
    <name evidence="5" type="ORF">Q8814_25700</name>
</gene>
<evidence type="ECO:0000256" key="3">
    <source>
        <dbReference type="ARBA" id="ARBA00022840"/>
    </source>
</evidence>
<evidence type="ECO:0000313" key="5">
    <source>
        <dbReference type="EMBL" id="MEE2035459.1"/>
    </source>
</evidence>
<keyword evidence="6" id="KW-1185">Reference proteome</keyword>
<evidence type="ECO:0000259" key="4">
    <source>
        <dbReference type="SMART" id="SM00382"/>
    </source>
</evidence>
<sequence>MNTTPAADAVPAPNTAAAASLYQRLRGHLAVLKLHDAAEALPAVLDRAQKTNLSMTAALEELLAIEVDATEARRLAGRLRFACLPTPASLEDFDHDAAPSLDRKLIAELGTCRYLETATNILLVGPPGVGKTHLSVGLARAAVHAGYRTYFTTAADLAARCHRAAIEGRWATTMRFFAGPTLLIIDELGYLPLPGEAASALFQVVAQRYLKTSIIVNTNRSVGEWGEVLGDTTVAAAMLDRLLHRSVVLNLDGDSYRLRDHHARAENLRKATTATRQPLQ</sequence>
<dbReference type="InterPro" id="IPR002611">
    <property type="entry name" value="IstB_ATP-bd"/>
</dbReference>
<dbReference type="EMBL" id="JAUZMZ010000323">
    <property type="protein sequence ID" value="MEE2035459.1"/>
    <property type="molecule type" value="Genomic_DNA"/>
</dbReference>
<comment type="caution">
    <text evidence="5">The sequence shown here is derived from an EMBL/GenBank/DDBJ whole genome shotgun (WGS) entry which is preliminary data.</text>
</comment>
<dbReference type="InterPro" id="IPR047661">
    <property type="entry name" value="IstB"/>
</dbReference>
<dbReference type="PANTHER" id="PTHR30050">
    <property type="entry name" value="CHROMOSOMAL REPLICATION INITIATOR PROTEIN DNAA"/>
    <property type="match status" value="1"/>
</dbReference>
<keyword evidence="3" id="KW-0067">ATP-binding</keyword>
<dbReference type="CDD" id="cd00009">
    <property type="entry name" value="AAA"/>
    <property type="match status" value="1"/>
</dbReference>
<proteinExistence type="inferred from homology"/>
<dbReference type="PIRSF" id="PIRSF003073">
    <property type="entry name" value="DNAC_TnpB_IstB"/>
    <property type="match status" value="1"/>
</dbReference>
<dbReference type="SUPFAM" id="SSF52540">
    <property type="entry name" value="P-loop containing nucleoside triphosphate hydrolases"/>
    <property type="match status" value="1"/>
</dbReference>
<protein>
    <submittedName>
        <fullName evidence="5">IS21-like element helper ATPase IstB</fullName>
    </submittedName>
</protein>
<keyword evidence="2" id="KW-0547">Nucleotide-binding</keyword>
<dbReference type="Gene3D" id="3.40.50.300">
    <property type="entry name" value="P-loop containing nucleotide triphosphate hydrolases"/>
    <property type="match status" value="1"/>
</dbReference>
<organism evidence="5 6">
    <name type="scientific">Rhodococcus chondri</name>
    <dbReference type="NCBI Taxonomy" id="3065941"/>
    <lineage>
        <taxon>Bacteria</taxon>
        <taxon>Bacillati</taxon>
        <taxon>Actinomycetota</taxon>
        <taxon>Actinomycetes</taxon>
        <taxon>Mycobacteriales</taxon>
        <taxon>Nocardiaceae</taxon>
        <taxon>Rhodococcus</taxon>
    </lineage>
</organism>
<dbReference type="PANTHER" id="PTHR30050:SF4">
    <property type="entry name" value="ATP-BINDING PROTEIN RV3427C IN INSERTION SEQUENCE-RELATED"/>
    <property type="match status" value="1"/>
</dbReference>
<comment type="similarity">
    <text evidence="1">Belongs to the IS21/IS1162 putative ATP-binding protein family.</text>
</comment>
<dbReference type="SMART" id="SM00382">
    <property type="entry name" value="AAA"/>
    <property type="match status" value="1"/>
</dbReference>
<dbReference type="Pfam" id="PF01695">
    <property type="entry name" value="IstB_IS21"/>
    <property type="match status" value="1"/>
</dbReference>
<dbReference type="RefSeq" id="WP_064079848.1">
    <property type="nucleotide sequence ID" value="NZ_JAUZMZ010000323.1"/>
</dbReference>
<dbReference type="NCBIfam" id="NF038214">
    <property type="entry name" value="IS21_help_AAA"/>
    <property type="match status" value="1"/>
</dbReference>
<evidence type="ECO:0000256" key="1">
    <source>
        <dbReference type="ARBA" id="ARBA00008059"/>
    </source>
</evidence>